<feature type="region of interest" description="Disordered" evidence="1">
    <location>
        <begin position="1"/>
        <end position="27"/>
    </location>
</feature>
<dbReference type="EMBL" id="JAVDQK010000004">
    <property type="protein sequence ID" value="MDR6218513.1"/>
    <property type="molecule type" value="Genomic_DNA"/>
</dbReference>
<keyword evidence="2" id="KW-0812">Transmembrane</keyword>
<protein>
    <submittedName>
        <fullName evidence="3">Uncharacterized protein</fullName>
    </submittedName>
</protein>
<evidence type="ECO:0000313" key="4">
    <source>
        <dbReference type="Proteomes" id="UP001185331"/>
    </source>
</evidence>
<feature type="compositionally biased region" description="Polar residues" evidence="1">
    <location>
        <begin position="338"/>
        <end position="350"/>
    </location>
</feature>
<feature type="compositionally biased region" description="Low complexity" evidence="1">
    <location>
        <begin position="282"/>
        <end position="310"/>
    </location>
</feature>
<accession>A0AAE3XCS7</accession>
<evidence type="ECO:0000256" key="1">
    <source>
        <dbReference type="SAM" id="MobiDB-lite"/>
    </source>
</evidence>
<comment type="caution">
    <text evidence="3">The sequence shown here is derived from an EMBL/GenBank/DDBJ whole genome shotgun (WGS) entry which is preliminary data.</text>
</comment>
<evidence type="ECO:0000256" key="2">
    <source>
        <dbReference type="SAM" id="Phobius"/>
    </source>
</evidence>
<dbReference type="RefSeq" id="WP_309855069.1">
    <property type="nucleotide sequence ID" value="NZ_JAVDQJ010000005.1"/>
</dbReference>
<reference evidence="3" key="1">
    <citation type="submission" date="2023-07" db="EMBL/GenBank/DDBJ databases">
        <title>Sorghum-associated microbial communities from plants grown in Nebraska, USA.</title>
        <authorList>
            <person name="Schachtman D."/>
        </authorList>
    </citation>
    <scope>NUCLEOTIDE SEQUENCE</scope>
    <source>
        <strain evidence="3">BE330</strain>
    </source>
</reference>
<organism evidence="3 4">
    <name type="scientific">Deinococcus soli</name>
    <name type="common">ex Cha et al. 2016</name>
    <dbReference type="NCBI Taxonomy" id="1309411"/>
    <lineage>
        <taxon>Bacteria</taxon>
        <taxon>Thermotogati</taxon>
        <taxon>Deinococcota</taxon>
        <taxon>Deinococci</taxon>
        <taxon>Deinococcales</taxon>
        <taxon>Deinococcaceae</taxon>
        <taxon>Deinococcus</taxon>
    </lineage>
</organism>
<feature type="compositionally biased region" description="Pro residues" evidence="1">
    <location>
        <begin position="212"/>
        <end position="223"/>
    </location>
</feature>
<feature type="compositionally biased region" description="Basic and acidic residues" evidence="1">
    <location>
        <begin position="1"/>
        <end position="19"/>
    </location>
</feature>
<keyword evidence="2" id="KW-0472">Membrane</keyword>
<dbReference type="AlphaFoldDB" id="A0AAE3XCS7"/>
<dbReference type="Proteomes" id="UP001185331">
    <property type="component" value="Unassembled WGS sequence"/>
</dbReference>
<feature type="compositionally biased region" description="Polar residues" evidence="1">
    <location>
        <begin position="182"/>
        <end position="200"/>
    </location>
</feature>
<keyword evidence="2" id="KW-1133">Transmembrane helix</keyword>
<feature type="compositionally biased region" description="Low complexity" evidence="1">
    <location>
        <begin position="224"/>
        <end position="240"/>
    </location>
</feature>
<feature type="region of interest" description="Disordered" evidence="1">
    <location>
        <begin position="146"/>
        <end position="418"/>
    </location>
</feature>
<feature type="compositionally biased region" description="Low complexity" evidence="1">
    <location>
        <begin position="389"/>
        <end position="410"/>
    </location>
</feature>
<name>A0AAE3XCS7_9DEIO</name>
<proteinExistence type="predicted"/>
<feature type="transmembrane region" description="Helical" evidence="2">
    <location>
        <begin position="102"/>
        <end position="119"/>
    </location>
</feature>
<evidence type="ECO:0000313" key="3">
    <source>
        <dbReference type="EMBL" id="MDR6218513.1"/>
    </source>
</evidence>
<feature type="compositionally biased region" description="Polar residues" evidence="1">
    <location>
        <begin position="266"/>
        <end position="277"/>
    </location>
</feature>
<gene>
    <name evidence="3" type="ORF">J2Y00_002076</name>
</gene>
<sequence>MKRLLDPTVREQLEQKHSDTFGPIPDPEKNWDGFNTYATQLSEHGFPTDAQLLLGSIRTPDLENPIEAQAKKAVSREKRAEQLKSAWTNRDSSGRFPDKKKLLILGAVPGVILIGWLLYATTPKQKPPASSVAPTTEENVASFESDAVEGDGTTPSELLVPEGEVTGGVPAVPTGSVPTGAIPSSPSVTGDNAAQPSSGPSIELDPGVSQPPTSPPQYLPPAAMPSSPVVSQPPEVSTPTPLSPPSAPSDYTPVPVPNLGTLPEPSASSQVTLTSPGGASMPATPAARATVYTRPAAAPAAPASATSTSRVYQRDATRASAPATPVKPVYQRPASAAPATSTIYTAQPSGKSAAPGTPAQSGAGSVVYQRKGTDQPGADGAPKNIVMYRAGAPTSASSPATSTPAATGRTGQPGPATITTEGAAATVASASQAAPTASGAPANVLYSRKASAAAQAAQVAAQPAAPSYTTGQQLPAVLTTRVVAAMGASVPVIAQTQDGAVWIGVAQIDLAKRMQITFDRVVIGGREVQVQAMAFTTDGAPGLNASVSDQAPTFATEALRAGVSGVNSYVQNLLNSGTTTISPNGTTVVTKTPPSLTDSILSNITGLFSLPKETQTFIAVGEVPKGTSLLVVVGVGSKGGGLR</sequence>